<organism evidence="1 2">
    <name type="scientific">Vibrio marisflavi CECT 7928</name>
    <dbReference type="NCBI Taxonomy" id="634439"/>
    <lineage>
        <taxon>Bacteria</taxon>
        <taxon>Pseudomonadati</taxon>
        <taxon>Pseudomonadota</taxon>
        <taxon>Gammaproteobacteria</taxon>
        <taxon>Vibrionales</taxon>
        <taxon>Vibrionaceae</taxon>
        <taxon>Vibrio</taxon>
    </lineage>
</organism>
<sequence>MDMNAGVHLSNHVCVSYLSEYLSAFLESHGQSMFGVYDYRLLFANLEIKFTREVIYPATITIQCTDVEVKSRKIALHIEQFVDNQTVAKAVLALSFMKDGKVAQINDKIASLFLGTIEQ</sequence>
<evidence type="ECO:0008006" key="3">
    <source>
        <dbReference type="Google" id="ProtNLM"/>
    </source>
</evidence>
<dbReference type="Gene3D" id="3.10.129.10">
    <property type="entry name" value="Hotdog Thioesterase"/>
    <property type="match status" value="1"/>
</dbReference>
<protein>
    <recommendedName>
        <fullName evidence="3">Thioesterase</fullName>
    </recommendedName>
</protein>
<keyword evidence="2" id="KW-1185">Reference proteome</keyword>
<accession>A0ABM8ZYN1</accession>
<comment type="caution">
    <text evidence="1">The sequence shown here is derived from an EMBL/GenBank/DDBJ whole genome shotgun (WGS) entry which is preliminary data.</text>
</comment>
<proteinExistence type="predicted"/>
<name>A0ABM8ZYN1_9VIBR</name>
<gene>
    <name evidence="1" type="ORF">VMF7928_00151</name>
</gene>
<evidence type="ECO:0000313" key="1">
    <source>
        <dbReference type="EMBL" id="CAH0536055.1"/>
    </source>
</evidence>
<reference evidence="1" key="1">
    <citation type="submission" date="2021-11" db="EMBL/GenBank/DDBJ databases">
        <authorList>
            <person name="Rodrigo-Torres L."/>
            <person name="Arahal R. D."/>
            <person name="Lucena T."/>
        </authorList>
    </citation>
    <scope>NUCLEOTIDE SEQUENCE</scope>
    <source>
        <strain evidence="1">CECT 7928</strain>
    </source>
</reference>
<dbReference type="Proteomes" id="UP000838748">
    <property type="component" value="Unassembled WGS sequence"/>
</dbReference>
<dbReference type="EMBL" id="CAKLDM010000001">
    <property type="protein sequence ID" value="CAH0536055.1"/>
    <property type="molecule type" value="Genomic_DNA"/>
</dbReference>
<dbReference type="InterPro" id="IPR029069">
    <property type="entry name" value="HotDog_dom_sf"/>
</dbReference>
<dbReference type="Pfam" id="PF13279">
    <property type="entry name" value="4HBT_2"/>
    <property type="match status" value="1"/>
</dbReference>
<evidence type="ECO:0000313" key="2">
    <source>
        <dbReference type="Proteomes" id="UP000838748"/>
    </source>
</evidence>
<dbReference type="SUPFAM" id="SSF54637">
    <property type="entry name" value="Thioesterase/thiol ester dehydrase-isomerase"/>
    <property type="match status" value="1"/>
</dbReference>